<gene>
    <name evidence="4" type="ORF">BCR38DRAFT_391619</name>
</gene>
<reference evidence="4 5" key="1">
    <citation type="submission" date="2016-07" db="EMBL/GenBank/DDBJ databases">
        <title>Pervasive Adenine N6-methylation of Active Genes in Fungi.</title>
        <authorList>
            <consortium name="DOE Joint Genome Institute"/>
            <person name="Mondo S.J."/>
            <person name="Dannebaum R.O."/>
            <person name="Kuo R.C."/>
            <person name="Labutti K."/>
            <person name="Haridas S."/>
            <person name="Kuo A."/>
            <person name="Salamov A."/>
            <person name="Ahrendt S.R."/>
            <person name="Lipzen A."/>
            <person name="Sullivan W."/>
            <person name="Andreopoulos W.B."/>
            <person name="Clum A."/>
            <person name="Lindquist E."/>
            <person name="Daum C."/>
            <person name="Ramamoorthy G.K."/>
            <person name="Gryganskyi A."/>
            <person name="Culley D."/>
            <person name="Magnuson J.K."/>
            <person name="James T.Y."/>
            <person name="O'Malley M.A."/>
            <person name="Stajich J.E."/>
            <person name="Spatafora J.W."/>
            <person name="Visel A."/>
            <person name="Grigoriev I.V."/>
        </authorList>
    </citation>
    <scope>NUCLEOTIDE SEQUENCE [LARGE SCALE GENOMIC DNA]</scope>
    <source>
        <strain evidence="4 5">CBS 129021</strain>
    </source>
</reference>
<dbReference type="FunCoup" id="A0A1Y2E1U5">
    <property type="interactions" value="233"/>
</dbReference>
<feature type="compositionally biased region" description="Acidic residues" evidence="2">
    <location>
        <begin position="343"/>
        <end position="369"/>
    </location>
</feature>
<dbReference type="InParanoid" id="A0A1Y2E1U5"/>
<dbReference type="PANTHER" id="PTHR13347:SF1">
    <property type="entry name" value="HEAT REPEAT-CONTAINING PROTEIN 3"/>
    <property type="match status" value="1"/>
</dbReference>
<evidence type="ECO:0000259" key="3">
    <source>
        <dbReference type="Pfam" id="PF25567"/>
    </source>
</evidence>
<dbReference type="InterPro" id="IPR011989">
    <property type="entry name" value="ARM-like"/>
</dbReference>
<dbReference type="GO" id="GO:0051082">
    <property type="term" value="F:unfolded protein binding"/>
    <property type="evidence" value="ECO:0007669"/>
    <property type="project" value="TreeGrafter"/>
</dbReference>
<dbReference type="RefSeq" id="XP_040716476.1">
    <property type="nucleotide sequence ID" value="XM_040857571.1"/>
</dbReference>
<feature type="region of interest" description="Disordered" evidence="2">
    <location>
        <begin position="339"/>
        <end position="369"/>
    </location>
</feature>
<dbReference type="PANTHER" id="PTHR13347">
    <property type="entry name" value="HEAT REPEAT-CONTAINING PROTEIN 3"/>
    <property type="match status" value="1"/>
</dbReference>
<comment type="caution">
    <text evidence="4">The sequence shown here is derived from an EMBL/GenBank/DDBJ whole genome shotgun (WGS) entry which is preliminary data.</text>
</comment>
<evidence type="ECO:0000256" key="1">
    <source>
        <dbReference type="ARBA" id="ARBA00049983"/>
    </source>
</evidence>
<dbReference type="OrthoDB" id="288703at2759"/>
<dbReference type="CDD" id="cd13394">
    <property type="entry name" value="Syo1_like"/>
    <property type="match status" value="1"/>
</dbReference>
<dbReference type="EMBL" id="MCFJ01000006">
    <property type="protein sequence ID" value="ORY65324.1"/>
    <property type="molecule type" value="Genomic_DNA"/>
</dbReference>
<protein>
    <recommendedName>
        <fullName evidence="3">SYO1-like TPR repeats domain-containing protein</fullName>
    </recommendedName>
</protein>
<dbReference type="GeneID" id="63773783"/>
<name>A0A1Y2E1U5_9PEZI</name>
<dbReference type="Pfam" id="PF25567">
    <property type="entry name" value="TPR_SYO1"/>
    <property type="match status" value="1"/>
</dbReference>
<dbReference type="InterPro" id="IPR057990">
    <property type="entry name" value="TPR_SYO1"/>
</dbReference>
<feature type="region of interest" description="Disordered" evidence="2">
    <location>
        <begin position="1"/>
        <end position="27"/>
    </location>
</feature>
<dbReference type="GO" id="GO:0006606">
    <property type="term" value="P:protein import into nucleus"/>
    <property type="evidence" value="ECO:0007669"/>
    <property type="project" value="TreeGrafter"/>
</dbReference>
<accession>A0A1Y2E1U5</accession>
<keyword evidence="5" id="KW-1185">Reference proteome</keyword>
<dbReference type="Proteomes" id="UP000193689">
    <property type="component" value="Unassembled WGS sequence"/>
</dbReference>
<dbReference type="AlphaFoldDB" id="A0A1Y2E1U5"/>
<proteinExistence type="inferred from homology"/>
<dbReference type="Gene3D" id="1.25.10.10">
    <property type="entry name" value="Leucine-rich Repeat Variant"/>
    <property type="match status" value="2"/>
</dbReference>
<evidence type="ECO:0000313" key="5">
    <source>
        <dbReference type="Proteomes" id="UP000193689"/>
    </source>
</evidence>
<sequence length="655" mass="71277">MGKTRRNKGKGGERSDPIAKPIKPPSDPALAALREKTVVPALKDLQSADPKSRTAAAGAIANIIQDTKCRKLLLREQVVHIVLNETLTDASLESRAAGWEILKVLTQEEEADFCVHLFRVDVVTAVEHAAKKVTQTVTSPNAAQFSKATQAEQNFVWRIAEALATIISALAEAQDDMLQVVVANKYIVQLLFVLISSDSAPPEVINSGLSCMMTLSEDNPRFVEMILADEETRCFKLLMTLKGGHGLPAVLACGVLHNIFSNMEWFDSSPGRDKSSDAILIPTLTNSLEAAQLNSEAANDQDASSPVEILQLALEILASIGTSLQESIVKGDKTGGGWKGIDDHEDMALDADENSDVSDKENDDDDDEMDQDEIEADMDLVTAADDYPDESSGIDDLPTLKLLLQKAIPQVLKITKFSSNATDGAASLLRGYALSTLNNIAWALSCLDYSDGHNTAVHAAWAPVARTIYTSAVAPVLASDTSDVDLATLVTGLAWAIARTLKEKTPISGDEHKKFMSLYHASRNLPVDEDPFQSLGVKCIGVLGQLALDPAPIELNREIGVFLLTIVASLPETPAANVVEALNQLFDIYGDERHACDREVFWKDGILKHFEESTPKVKAMAKKIDKRKQTELRTRADEAALNLTRFIQYKQKNKP</sequence>
<dbReference type="InterPro" id="IPR016024">
    <property type="entry name" value="ARM-type_fold"/>
</dbReference>
<organism evidence="4 5">
    <name type="scientific">Pseudomassariella vexata</name>
    <dbReference type="NCBI Taxonomy" id="1141098"/>
    <lineage>
        <taxon>Eukaryota</taxon>
        <taxon>Fungi</taxon>
        <taxon>Dikarya</taxon>
        <taxon>Ascomycota</taxon>
        <taxon>Pezizomycotina</taxon>
        <taxon>Sordariomycetes</taxon>
        <taxon>Xylariomycetidae</taxon>
        <taxon>Amphisphaeriales</taxon>
        <taxon>Pseudomassariaceae</taxon>
        <taxon>Pseudomassariella</taxon>
    </lineage>
</organism>
<dbReference type="SUPFAM" id="SSF48371">
    <property type="entry name" value="ARM repeat"/>
    <property type="match status" value="1"/>
</dbReference>
<dbReference type="GO" id="GO:0042273">
    <property type="term" value="P:ribosomal large subunit biogenesis"/>
    <property type="evidence" value="ECO:0007669"/>
    <property type="project" value="TreeGrafter"/>
</dbReference>
<feature type="domain" description="SYO1-like TPR repeats" evidence="3">
    <location>
        <begin position="426"/>
        <end position="653"/>
    </location>
</feature>
<dbReference type="STRING" id="1141098.A0A1Y2E1U5"/>
<evidence type="ECO:0000313" key="4">
    <source>
        <dbReference type="EMBL" id="ORY65324.1"/>
    </source>
</evidence>
<comment type="similarity">
    <text evidence="1">Belongs to the nuclear import and ribosome assembly adapter family.</text>
</comment>
<evidence type="ECO:0000256" key="2">
    <source>
        <dbReference type="SAM" id="MobiDB-lite"/>
    </source>
</evidence>
<dbReference type="InterPro" id="IPR052616">
    <property type="entry name" value="SYO1-like"/>
</dbReference>